<protein>
    <recommendedName>
        <fullName evidence="11">G-protein coupled receptors family 1 profile domain-containing protein</fullName>
    </recommendedName>
</protein>
<organism evidence="12 13">
    <name type="scientific">Patiria miniata</name>
    <name type="common">Bat star</name>
    <name type="synonym">Asterina miniata</name>
    <dbReference type="NCBI Taxonomy" id="46514"/>
    <lineage>
        <taxon>Eukaryota</taxon>
        <taxon>Metazoa</taxon>
        <taxon>Echinodermata</taxon>
        <taxon>Eleutherozoa</taxon>
        <taxon>Asterozoa</taxon>
        <taxon>Asteroidea</taxon>
        <taxon>Valvatacea</taxon>
        <taxon>Valvatida</taxon>
        <taxon>Asterinidae</taxon>
        <taxon>Patiria</taxon>
    </lineage>
</organism>
<dbReference type="CDD" id="cd00637">
    <property type="entry name" value="7tm_classA_rhodopsin-like"/>
    <property type="match status" value="1"/>
</dbReference>
<feature type="domain" description="G-protein coupled receptors family 1 profile" evidence="11">
    <location>
        <begin position="39"/>
        <end position="390"/>
    </location>
</feature>
<evidence type="ECO:0000256" key="9">
    <source>
        <dbReference type="SAM" id="MobiDB-lite"/>
    </source>
</evidence>
<dbReference type="GO" id="GO:0005886">
    <property type="term" value="C:plasma membrane"/>
    <property type="evidence" value="ECO:0007669"/>
    <property type="project" value="UniProtKB-SubCell"/>
</dbReference>
<sequence>MESTWNSSELSEDTSTSTKPFDIFHVIANSILFLFGVPGNCLILRVYWTKSHKTSTHVLIMALAWADLVVCLLRSTAIVQRILELIGAGEQAALVFYLWPVESIAIGTSIVITTIIAADRYDCICRPQRRYFTPRRGKIAVGVGLVISFGTSIPAFLRITDFYSPVLFKLQMAFQTVAFAIALVAIAVCYGKVYATIRRHVRVGAVLRPTRSDEGSSTQVPHTTIAVSISNVDEAMSTFANQPSSSQASPGVKMTKLANAENDSHMPTQTVPNLLKLRQPQHPMRRDVPLEADVRASFGNRDNNQAPRPADNGNGHAPQRVGAAVLQRKTTRMLFITSVVFLLTWTPYFIWFGMGLAEYAGVVLDDISRYISQELLVAVYINNAVNPLIYGLANRRFRQDCKAVLSKSKLCTVWSPNN</sequence>
<dbReference type="GeneID" id="119726394"/>
<dbReference type="Gene3D" id="1.20.1070.10">
    <property type="entry name" value="Rhodopsin 7-helix transmembrane proteins"/>
    <property type="match status" value="1"/>
</dbReference>
<evidence type="ECO:0000313" key="13">
    <source>
        <dbReference type="Proteomes" id="UP000887568"/>
    </source>
</evidence>
<dbReference type="InterPro" id="IPR017452">
    <property type="entry name" value="GPCR_Rhodpsn_7TM"/>
</dbReference>
<evidence type="ECO:0000256" key="7">
    <source>
        <dbReference type="ARBA" id="ARBA00023170"/>
    </source>
</evidence>
<dbReference type="EnsemblMetazoa" id="XM_038198048.1">
    <property type="protein sequence ID" value="XP_038053976.1"/>
    <property type="gene ID" value="LOC119726394"/>
</dbReference>
<keyword evidence="6 10" id="KW-0472">Membrane</keyword>
<dbReference type="AlphaFoldDB" id="A0A913ZSB2"/>
<feature type="transmembrane region" description="Helical" evidence="10">
    <location>
        <begin position="172"/>
        <end position="193"/>
    </location>
</feature>
<name>A0A913ZSB2_PATMI</name>
<dbReference type="RefSeq" id="XP_038053976.1">
    <property type="nucleotide sequence ID" value="XM_038198048.1"/>
</dbReference>
<evidence type="ECO:0000256" key="8">
    <source>
        <dbReference type="ARBA" id="ARBA00023224"/>
    </source>
</evidence>
<keyword evidence="5" id="KW-0297">G-protein coupled receptor</keyword>
<dbReference type="GO" id="GO:0008528">
    <property type="term" value="F:G protein-coupled peptide receptor activity"/>
    <property type="evidence" value="ECO:0007669"/>
    <property type="project" value="TreeGrafter"/>
</dbReference>
<dbReference type="InterPro" id="IPR000276">
    <property type="entry name" value="GPCR_Rhodpsn"/>
</dbReference>
<dbReference type="GO" id="GO:0007218">
    <property type="term" value="P:neuropeptide signaling pathway"/>
    <property type="evidence" value="ECO:0007669"/>
    <property type="project" value="TreeGrafter"/>
</dbReference>
<evidence type="ECO:0000256" key="3">
    <source>
        <dbReference type="ARBA" id="ARBA00022692"/>
    </source>
</evidence>
<dbReference type="PANTHER" id="PTHR24230">
    <property type="entry name" value="G-PROTEIN COUPLED RECEPTOR"/>
    <property type="match status" value="1"/>
</dbReference>
<dbReference type="PRINTS" id="PR00237">
    <property type="entry name" value="GPCRRHODOPSN"/>
</dbReference>
<feature type="transmembrane region" description="Helical" evidence="10">
    <location>
        <begin position="97"/>
        <end position="118"/>
    </location>
</feature>
<keyword evidence="7" id="KW-0675">Receptor</keyword>
<evidence type="ECO:0000256" key="2">
    <source>
        <dbReference type="ARBA" id="ARBA00022475"/>
    </source>
</evidence>
<dbReference type="Pfam" id="PF00001">
    <property type="entry name" value="7tm_1"/>
    <property type="match status" value="1"/>
</dbReference>
<keyword evidence="13" id="KW-1185">Reference proteome</keyword>
<evidence type="ECO:0000313" key="12">
    <source>
        <dbReference type="EnsemblMetazoa" id="XP_038053976.1"/>
    </source>
</evidence>
<dbReference type="OrthoDB" id="6109871at2759"/>
<accession>A0A913ZSB2</accession>
<dbReference type="OMA" id="AENDSHM"/>
<keyword evidence="8" id="KW-0807">Transducer</keyword>
<feature type="transmembrane region" description="Helical" evidence="10">
    <location>
        <begin position="334"/>
        <end position="355"/>
    </location>
</feature>
<evidence type="ECO:0000256" key="6">
    <source>
        <dbReference type="ARBA" id="ARBA00023136"/>
    </source>
</evidence>
<feature type="transmembrane region" description="Helical" evidence="10">
    <location>
        <begin position="23"/>
        <end position="46"/>
    </location>
</feature>
<feature type="region of interest" description="Disordered" evidence="9">
    <location>
        <begin position="298"/>
        <end position="320"/>
    </location>
</feature>
<evidence type="ECO:0000256" key="10">
    <source>
        <dbReference type="SAM" id="Phobius"/>
    </source>
</evidence>
<feature type="transmembrane region" description="Helical" evidence="10">
    <location>
        <begin position="58"/>
        <end position="77"/>
    </location>
</feature>
<evidence type="ECO:0000259" key="11">
    <source>
        <dbReference type="PROSITE" id="PS50262"/>
    </source>
</evidence>
<feature type="transmembrane region" description="Helical" evidence="10">
    <location>
        <begin position="139"/>
        <end position="160"/>
    </location>
</feature>
<feature type="transmembrane region" description="Helical" evidence="10">
    <location>
        <begin position="375"/>
        <end position="393"/>
    </location>
</feature>
<reference evidence="12" key="1">
    <citation type="submission" date="2022-11" db="UniProtKB">
        <authorList>
            <consortium name="EnsemblMetazoa"/>
        </authorList>
    </citation>
    <scope>IDENTIFICATION</scope>
</reference>
<dbReference type="PANTHER" id="PTHR24230:SF0">
    <property type="entry name" value="G-PROTEIN COUPLED RECEPTORS FAMILY 1 PROFILE DOMAIN-CONTAINING PROTEIN"/>
    <property type="match status" value="1"/>
</dbReference>
<keyword evidence="2" id="KW-1003">Cell membrane</keyword>
<evidence type="ECO:0000256" key="5">
    <source>
        <dbReference type="ARBA" id="ARBA00023040"/>
    </source>
</evidence>
<keyword evidence="3 10" id="KW-0812">Transmembrane</keyword>
<keyword evidence="4 10" id="KW-1133">Transmembrane helix</keyword>
<dbReference type="Proteomes" id="UP000887568">
    <property type="component" value="Unplaced"/>
</dbReference>
<evidence type="ECO:0000256" key="4">
    <source>
        <dbReference type="ARBA" id="ARBA00022989"/>
    </source>
</evidence>
<proteinExistence type="predicted"/>
<dbReference type="SUPFAM" id="SSF81321">
    <property type="entry name" value="Family A G protein-coupled receptor-like"/>
    <property type="match status" value="1"/>
</dbReference>
<evidence type="ECO:0000256" key="1">
    <source>
        <dbReference type="ARBA" id="ARBA00004651"/>
    </source>
</evidence>
<dbReference type="PROSITE" id="PS50262">
    <property type="entry name" value="G_PROTEIN_RECEP_F1_2"/>
    <property type="match status" value="1"/>
</dbReference>
<comment type="subcellular location">
    <subcellularLocation>
        <location evidence="1">Cell membrane</location>
        <topology evidence="1">Multi-pass membrane protein</topology>
    </subcellularLocation>
</comment>